<evidence type="ECO:0000256" key="8">
    <source>
        <dbReference type="SAM" id="SignalP"/>
    </source>
</evidence>
<dbReference type="InterPro" id="IPR011050">
    <property type="entry name" value="Pectin_lyase_fold/virulence"/>
</dbReference>
<dbReference type="GO" id="GO:0005576">
    <property type="term" value="C:extracellular region"/>
    <property type="evidence" value="ECO:0007669"/>
    <property type="project" value="UniProtKB-SubCell"/>
</dbReference>
<accession>A0A2J7TEX1</accession>
<dbReference type="OrthoDB" id="5410062at2"/>
<dbReference type="NCBIfam" id="TIGR01376">
    <property type="entry name" value="POMP_repeat"/>
    <property type="match status" value="1"/>
</dbReference>
<organism evidence="9 10">
    <name type="scientific">Methylocella silvestris</name>
    <dbReference type="NCBI Taxonomy" id="199596"/>
    <lineage>
        <taxon>Bacteria</taxon>
        <taxon>Pseudomonadati</taxon>
        <taxon>Pseudomonadota</taxon>
        <taxon>Alphaproteobacteria</taxon>
        <taxon>Hyphomicrobiales</taxon>
        <taxon>Beijerinckiaceae</taxon>
        <taxon>Methylocella</taxon>
    </lineage>
</organism>
<dbReference type="InterPro" id="IPR003368">
    <property type="entry name" value="POMP_repeat"/>
</dbReference>
<dbReference type="PANTHER" id="PTHR11319:SF35">
    <property type="entry name" value="OUTER MEMBRANE PROTEIN PMPC-RELATED"/>
    <property type="match status" value="1"/>
</dbReference>
<evidence type="ECO:0000256" key="3">
    <source>
        <dbReference type="ARBA" id="ARBA00004613"/>
    </source>
</evidence>
<keyword evidence="4" id="KW-0964">Secreted</keyword>
<feature type="signal peptide" evidence="8">
    <location>
        <begin position="1"/>
        <end position="23"/>
    </location>
</feature>
<comment type="caution">
    <text evidence="9">The sequence shown here is derived from an EMBL/GenBank/DDBJ whole genome shotgun (WGS) entry which is preliminary data.</text>
</comment>
<dbReference type="AlphaFoldDB" id="A0A2J7TEX1"/>
<keyword evidence="5 8" id="KW-0732">Signal</keyword>
<dbReference type="RefSeq" id="WP_102844403.1">
    <property type="nucleotide sequence ID" value="NZ_PDZR01000017.1"/>
</dbReference>
<evidence type="ECO:0008006" key="11">
    <source>
        <dbReference type="Google" id="ProtNLM"/>
    </source>
</evidence>
<feature type="chain" id="PRO_5014352431" description="Right handed beta helix domain-containing protein" evidence="8">
    <location>
        <begin position="24"/>
        <end position="740"/>
    </location>
</feature>
<keyword evidence="6" id="KW-0472">Membrane</keyword>
<proteinExistence type="predicted"/>
<evidence type="ECO:0000313" key="10">
    <source>
        <dbReference type="Proteomes" id="UP000236286"/>
    </source>
</evidence>
<dbReference type="PANTHER" id="PTHR11319">
    <property type="entry name" value="G PROTEIN-COUPLED RECEPTOR-RELATED"/>
    <property type="match status" value="1"/>
</dbReference>
<name>A0A2J7TEX1_METSI</name>
<evidence type="ECO:0000256" key="6">
    <source>
        <dbReference type="ARBA" id="ARBA00023136"/>
    </source>
</evidence>
<dbReference type="EMBL" id="PDZR01000017">
    <property type="protein sequence ID" value="PNG25299.1"/>
    <property type="molecule type" value="Genomic_DNA"/>
</dbReference>
<dbReference type="SUPFAM" id="SSF51126">
    <property type="entry name" value="Pectin lyase-like"/>
    <property type="match status" value="2"/>
</dbReference>
<reference evidence="9 10" key="1">
    <citation type="submission" date="2017-10" db="EMBL/GenBank/DDBJ databases">
        <title>Genome announcement of Methylocella silvestris TVC from permafrost.</title>
        <authorList>
            <person name="Wang J."/>
            <person name="Geng K."/>
            <person name="Ul-Haque F."/>
            <person name="Crombie A.T."/>
            <person name="Street L.E."/>
            <person name="Wookey P.A."/>
            <person name="Murrell J.C."/>
            <person name="Pratscher J."/>
        </authorList>
    </citation>
    <scope>NUCLEOTIDE SEQUENCE [LARGE SCALE GENOMIC DNA]</scope>
    <source>
        <strain evidence="9 10">TVC</strain>
    </source>
</reference>
<keyword evidence="7" id="KW-0998">Cell outer membrane</keyword>
<evidence type="ECO:0000256" key="7">
    <source>
        <dbReference type="ARBA" id="ARBA00023237"/>
    </source>
</evidence>
<evidence type="ECO:0000256" key="1">
    <source>
        <dbReference type="ARBA" id="ARBA00004196"/>
    </source>
</evidence>
<dbReference type="Proteomes" id="UP000236286">
    <property type="component" value="Unassembled WGS sequence"/>
</dbReference>
<comment type="subcellular location">
    <subcellularLocation>
        <location evidence="1">Cell envelope</location>
    </subcellularLocation>
    <subcellularLocation>
        <location evidence="2">Cell outer membrane</location>
    </subcellularLocation>
    <subcellularLocation>
        <location evidence="3">Secreted</location>
    </subcellularLocation>
</comment>
<protein>
    <recommendedName>
        <fullName evidence="11">Right handed beta helix domain-containing protein</fullName>
    </recommendedName>
</protein>
<gene>
    <name evidence="9" type="ORF">CR492_14195</name>
</gene>
<evidence type="ECO:0000256" key="2">
    <source>
        <dbReference type="ARBA" id="ARBA00004442"/>
    </source>
</evidence>
<evidence type="ECO:0000256" key="5">
    <source>
        <dbReference type="ARBA" id="ARBA00022729"/>
    </source>
</evidence>
<dbReference type="GO" id="GO:0009279">
    <property type="term" value="C:cell outer membrane"/>
    <property type="evidence" value="ECO:0007669"/>
    <property type="project" value="UniProtKB-SubCell"/>
</dbReference>
<evidence type="ECO:0000256" key="4">
    <source>
        <dbReference type="ARBA" id="ARBA00022525"/>
    </source>
</evidence>
<evidence type="ECO:0000313" key="9">
    <source>
        <dbReference type="EMBL" id="PNG25299.1"/>
    </source>
</evidence>
<sequence length="740" mass="78577">MKNVLSALFVLILAVIGSGASQAATGIIWYVNHQSTVAGDGRAWKTAFQSLNNALSAASKNDEIWVAHGAYYPDATDPTKSFLLKEDVAVYGGFSGAESTRQQRNFRRNVTILSGNIGKGDQTKNTKTIIMGADRAILDGFTVSDAYGTDVPRMHLVPADILKNDMLVGGGTRNFMTSPVVRNTVFKNNYSAKGGAVYNVHKPGADQATFINVDFIDNVAELRGGGVSNDLGAMPRFINCRFISNRSNDKGGALYNDFAASPLVFNALFAHNSAVSAGAIGNDGGAAPLLVNVTIVDNKASSELGPGLYQGTGANSNPILVSSIVDSIYNWHEDVVSEVGSVAPPGTTLPLAEFIPISNLKGQLPPIELKSAPAYGRGYQPELDGALLLKNGLVEKLVQLYVKNAGAIEYHGEYTRPSVTSKAVSAPVIYVTPGKSGQDQDGLSWATAFSDLQTAIDLASVSNAAVWIKAGIYRPTKREGGIAAFILYDGLKLYGGFAGTETALEQRPASGAPTVLSAKATKDAYRYPHVLYGADNTLLDGLTLRDGRAVGLTYNGKGGGLLAYHAGKTFLPREAAIGFKMTLQNCRFEQNEALEGGAIYAFGKADLTISNTVFGGNRAFYGGANVNREGVVATCRKCLFIGNNAYQDGGATYEDYGSRVSYQQARFISNSARHQGGAIYEISRASQLETTIIDVNQSTFSKNRAQDGASIYNLDGSTLTITKSTYPPKSVYSPKSSEGK</sequence>